<dbReference type="PANTHER" id="PTHR23113">
    <property type="entry name" value="GUANINE NUCLEOTIDE EXCHANGE FACTOR"/>
    <property type="match status" value="1"/>
</dbReference>
<feature type="domain" description="SH3" evidence="8">
    <location>
        <begin position="5"/>
        <end position="69"/>
    </location>
</feature>
<dbReference type="SUPFAM" id="SSF50044">
    <property type="entry name" value="SH3-domain"/>
    <property type="match status" value="1"/>
</dbReference>
<dbReference type="PANTHER" id="PTHR23113:SF368">
    <property type="entry name" value="CELL DIVISION CONTROL PROTEIN 25"/>
    <property type="match status" value="1"/>
</dbReference>
<dbReference type="VEuPathDB" id="FungiDB:HGUI_02075"/>
<sequence length="1301" mass="152063">MSSSKPLKALISHHDYQSSNDNTLSFEKNTIIYLLDDNNDDWGDGIIYYNKYDIKRGWFPLTYCEEIAILNDNYFFKDQKVNPSNIVDNIDASGQKELRIIKNVIRYKFNDSNSNDIIYTVEKEFKSVYFRNLNKYVILQNDVDNTDTKQSKILPNDPNIFMINKDMNIQNFNQLLNSINDHLNNAKIAIIGTNNLSILSNNIGVLKDSKTFKTFLNNNIIDWTNLKFYKGSYSSFQKNLKYVSKNTILIQNCIRLYIKDKDLNIDKTTRKRLKQIFKLLNHSFFVISINTYLYFNSEKYNIDSKYNNLFEKINLKYDNKWSNNSLVHSNDIKRQNSQNTTDTDMKRQSSQFTLNNDFNRHNSQHTLDNTANTTLNNSLTNQGLHIDLLIQSIFKEFNNFDIAINELFKYLSTFQEKKRKSVVDGASIISMSDNYIPQLVPHFLKDSFEQSSLNNTNGSDIQSSNLLHMINANSLQLSNNSDTTKKFVTKKFVKKFQNDLLNILEKTNDAVLILEQPSCYERDLAFALAANDVLKFNKSFLSQFDSIDFQIYRLLSNTQFNPEEDGLIEYKELIQWKNLLLNDMRLILLEYSVTKQKYHDMVGEGIMNTQSLWLQDPYVFCSMKGDYFYNDNRFPKNSLLNILAKQLIEQDVETNDTEFVDPESKLKSTMKYFLSNFNQLINLMDQIASITDNFLSSALRFINNPKVASLVSTITKMKENSQCMDDDYDSNQYSPKEDKKSMFTIRKSENNEYGEVFVNPLHQNTANVGANNSVESFKRQTPDSTEQGFFDENGTDWLLKNEYEDMLIYENNNEIKAGTKIALIEHLTSHITTDPWFNEVMFHNFKTIFDSTFEFFNYILSRYNLIPQEGLNYREYKIWVKKKLNVVKVSSYLVLFEFLKDYWYPQYLERDLSKFTYLLDVFKNDNMPDVDTFIELFNSKILKPLKVNSKLKDNDSIVKKYAPKMIQSHLYFRNVEQKPCPLYLNLLSFSARIFAENITLKEFDVFKNISSLECLDRILHSNKNWQGGSPNIKAFINMSNLITNFITYEIVKETDVSRRIQVLERAIDIIVELFELNNFSAMTSIISALSSSSIFRLKKTWNGVSEEHKQKYQKFSKIMDSNKNFSTYRELFNKVKLMKPSLPFFGVYLSDLIFTQMGNPDLIKVDNIAEPLINFKKRTKLQMIIREIKQLQGITYDDVLKMDGKCMWFIETYCYKDPYHSVSKKEPHYVPDIDQLYAQSLVVEPKMTTNQSRRPHQSSVSSKQGSSSTNSVNKESNHKKTGLSSRITQKAAVKKLKQLEK</sequence>
<dbReference type="Gene3D" id="2.30.30.40">
    <property type="entry name" value="SH3 Domains"/>
    <property type="match status" value="1"/>
</dbReference>
<evidence type="ECO:0000256" key="5">
    <source>
        <dbReference type="PROSITE-ProRule" id="PRU00168"/>
    </source>
</evidence>
<dbReference type="Pfam" id="PF00617">
    <property type="entry name" value="RasGEF"/>
    <property type="match status" value="1"/>
</dbReference>
<feature type="compositionally biased region" description="Low complexity" evidence="7">
    <location>
        <begin position="1258"/>
        <end position="1271"/>
    </location>
</feature>
<feature type="compositionally biased region" description="Polar residues" evidence="7">
    <location>
        <begin position="335"/>
        <end position="348"/>
    </location>
</feature>
<keyword evidence="4" id="KW-0131">Cell cycle</keyword>
<feature type="region of interest" description="Disordered" evidence="7">
    <location>
        <begin position="1247"/>
        <end position="1301"/>
    </location>
</feature>
<dbReference type="Proteomes" id="UP000183365">
    <property type="component" value="Unassembled WGS sequence"/>
</dbReference>
<evidence type="ECO:0000256" key="1">
    <source>
        <dbReference type="ARBA" id="ARBA00022443"/>
    </source>
</evidence>
<dbReference type="InterPro" id="IPR008937">
    <property type="entry name" value="Ras-like_GEF"/>
</dbReference>
<evidence type="ECO:0000256" key="3">
    <source>
        <dbReference type="ARBA" id="ARBA00022658"/>
    </source>
</evidence>
<dbReference type="InterPro" id="IPR023578">
    <property type="entry name" value="Ras_GEF_dom_sf"/>
</dbReference>
<keyword evidence="1 6" id="KW-0728">SH3 domain</keyword>
<keyword evidence="3 5" id="KW-0344">Guanine-nucleotide releasing factor</keyword>
<dbReference type="PROSITE" id="PS50002">
    <property type="entry name" value="SH3"/>
    <property type="match status" value="1"/>
</dbReference>
<dbReference type="Gene3D" id="1.10.840.10">
    <property type="entry name" value="Ras guanine-nucleotide exchange factors catalytic domain"/>
    <property type="match status" value="1"/>
</dbReference>
<dbReference type="InterPro" id="IPR000651">
    <property type="entry name" value="Ras-like_Gua-exchang_fac_N"/>
</dbReference>
<dbReference type="OrthoDB" id="3971946at2759"/>
<dbReference type="SUPFAM" id="SSF48366">
    <property type="entry name" value="Ras GEF"/>
    <property type="match status" value="1"/>
</dbReference>
<dbReference type="SMART" id="SM00147">
    <property type="entry name" value="RasGEF"/>
    <property type="match status" value="1"/>
</dbReference>
<organism evidence="10 11">
    <name type="scientific">Hanseniaspora guilliermondii</name>
    <dbReference type="NCBI Taxonomy" id="56406"/>
    <lineage>
        <taxon>Eukaryota</taxon>
        <taxon>Fungi</taxon>
        <taxon>Dikarya</taxon>
        <taxon>Ascomycota</taxon>
        <taxon>Saccharomycotina</taxon>
        <taxon>Saccharomycetes</taxon>
        <taxon>Saccharomycodales</taxon>
        <taxon>Saccharomycodaceae</taxon>
        <taxon>Hanseniaspora</taxon>
    </lineage>
</organism>
<feature type="compositionally biased region" description="Basic residues" evidence="7">
    <location>
        <begin position="1292"/>
        <end position="1301"/>
    </location>
</feature>
<name>A0A1L0B4C0_9ASCO</name>
<dbReference type="Pfam" id="PF00618">
    <property type="entry name" value="RasGEF_N"/>
    <property type="match status" value="1"/>
</dbReference>
<evidence type="ECO:0000256" key="7">
    <source>
        <dbReference type="SAM" id="MobiDB-lite"/>
    </source>
</evidence>
<reference evidence="11" key="1">
    <citation type="submission" date="2016-11" db="EMBL/GenBank/DDBJ databases">
        <authorList>
            <person name="Guldener U."/>
        </authorList>
    </citation>
    <scope>NUCLEOTIDE SEQUENCE [LARGE SCALE GENOMIC DNA]</scope>
</reference>
<dbReference type="GO" id="GO:0005886">
    <property type="term" value="C:plasma membrane"/>
    <property type="evidence" value="ECO:0007669"/>
    <property type="project" value="TreeGrafter"/>
</dbReference>
<evidence type="ECO:0000259" key="8">
    <source>
        <dbReference type="PROSITE" id="PS50002"/>
    </source>
</evidence>
<evidence type="ECO:0000313" key="10">
    <source>
        <dbReference type="EMBL" id="SGZ39875.1"/>
    </source>
</evidence>
<evidence type="ECO:0008006" key="12">
    <source>
        <dbReference type="Google" id="ProtNLM"/>
    </source>
</evidence>
<feature type="region of interest" description="Disordered" evidence="7">
    <location>
        <begin position="328"/>
        <end position="348"/>
    </location>
</feature>
<proteinExistence type="predicted"/>
<evidence type="ECO:0000256" key="2">
    <source>
        <dbReference type="ARBA" id="ARBA00022618"/>
    </source>
</evidence>
<keyword evidence="11" id="KW-1185">Reference proteome</keyword>
<dbReference type="Pfam" id="PF07653">
    <property type="entry name" value="SH3_2"/>
    <property type="match status" value="1"/>
</dbReference>
<dbReference type="EMBL" id="FQNF01000033">
    <property type="protein sequence ID" value="SGZ39875.1"/>
    <property type="molecule type" value="Genomic_DNA"/>
</dbReference>
<gene>
    <name evidence="10" type="ORF">HGUI_02075</name>
</gene>
<dbReference type="InterPro" id="IPR036964">
    <property type="entry name" value="RASGEF_cat_dom_sf"/>
</dbReference>
<feature type="domain" description="Ras-GEF" evidence="9">
    <location>
        <begin position="990"/>
        <end position="1246"/>
    </location>
</feature>
<dbReference type="SMART" id="SM00326">
    <property type="entry name" value="SH3"/>
    <property type="match status" value="1"/>
</dbReference>
<protein>
    <recommendedName>
        <fullName evidence="12">Cell division control protein 25</fullName>
    </recommendedName>
</protein>
<accession>A0A1L0B4C0</accession>
<evidence type="ECO:0000259" key="9">
    <source>
        <dbReference type="PROSITE" id="PS50009"/>
    </source>
</evidence>
<evidence type="ECO:0000313" key="11">
    <source>
        <dbReference type="Proteomes" id="UP000183365"/>
    </source>
</evidence>
<dbReference type="GO" id="GO:0005085">
    <property type="term" value="F:guanyl-nucleotide exchange factor activity"/>
    <property type="evidence" value="ECO:0007669"/>
    <property type="project" value="UniProtKB-KW"/>
</dbReference>
<dbReference type="CDD" id="cd00155">
    <property type="entry name" value="RasGEF"/>
    <property type="match status" value="1"/>
</dbReference>
<dbReference type="GO" id="GO:0051301">
    <property type="term" value="P:cell division"/>
    <property type="evidence" value="ECO:0007669"/>
    <property type="project" value="UniProtKB-KW"/>
</dbReference>
<keyword evidence="2" id="KW-0132">Cell division</keyword>
<evidence type="ECO:0000256" key="4">
    <source>
        <dbReference type="ARBA" id="ARBA00023306"/>
    </source>
</evidence>
<dbReference type="GO" id="GO:0007265">
    <property type="term" value="P:Ras protein signal transduction"/>
    <property type="evidence" value="ECO:0007669"/>
    <property type="project" value="TreeGrafter"/>
</dbReference>
<dbReference type="InterPro" id="IPR001895">
    <property type="entry name" value="RASGEF_cat_dom"/>
</dbReference>
<dbReference type="PROSITE" id="PS50009">
    <property type="entry name" value="RASGEF_CAT"/>
    <property type="match status" value="1"/>
</dbReference>
<dbReference type="SMART" id="SM00229">
    <property type="entry name" value="RasGEFN"/>
    <property type="match status" value="1"/>
</dbReference>
<dbReference type="InterPro" id="IPR036028">
    <property type="entry name" value="SH3-like_dom_sf"/>
</dbReference>
<dbReference type="InterPro" id="IPR001452">
    <property type="entry name" value="SH3_domain"/>
</dbReference>
<evidence type="ECO:0000256" key="6">
    <source>
        <dbReference type="PROSITE-ProRule" id="PRU00192"/>
    </source>
</evidence>
<dbReference type="Gene3D" id="1.20.870.10">
    <property type="entry name" value="Son of sevenless (SoS) protein Chain: S domain 1"/>
    <property type="match status" value="1"/>
</dbReference>